<evidence type="ECO:0000313" key="10">
    <source>
        <dbReference type="EMBL" id="ALZ85145.1"/>
    </source>
</evidence>
<feature type="transmembrane region" description="Helical" evidence="7">
    <location>
        <begin position="39"/>
        <end position="65"/>
    </location>
</feature>
<comment type="subcellular location">
    <subcellularLocation>
        <location evidence="1">Cell membrane</location>
        <topology evidence="1">Multi-pass membrane protein</topology>
    </subcellularLocation>
</comment>
<dbReference type="SMART" id="SM00382">
    <property type="entry name" value="AAA"/>
    <property type="match status" value="1"/>
</dbReference>
<feature type="transmembrane region" description="Helical" evidence="7">
    <location>
        <begin position="263"/>
        <end position="284"/>
    </location>
</feature>
<dbReference type="GO" id="GO:0005524">
    <property type="term" value="F:ATP binding"/>
    <property type="evidence" value="ECO:0007669"/>
    <property type="project" value="UniProtKB-KW"/>
</dbReference>
<evidence type="ECO:0000256" key="1">
    <source>
        <dbReference type="ARBA" id="ARBA00004651"/>
    </source>
</evidence>
<dbReference type="PROSITE" id="PS50929">
    <property type="entry name" value="ABC_TM1F"/>
    <property type="match status" value="1"/>
</dbReference>
<dbReference type="FunFam" id="1.20.1560.10:FF:000070">
    <property type="entry name" value="Multidrug ABC transporter ATP-binding protein"/>
    <property type="match status" value="1"/>
</dbReference>
<evidence type="ECO:0000259" key="8">
    <source>
        <dbReference type="PROSITE" id="PS50893"/>
    </source>
</evidence>
<dbReference type="GO" id="GO:0016887">
    <property type="term" value="F:ATP hydrolysis activity"/>
    <property type="evidence" value="ECO:0007669"/>
    <property type="project" value="InterPro"/>
</dbReference>
<dbReference type="Gene3D" id="3.40.50.300">
    <property type="entry name" value="P-loop containing nucleotide triphosphate hydrolases"/>
    <property type="match status" value="1"/>
</dbReference>
<evidence type="ECO:0000256" key="4">
    <source>
        <dbReference type="ARBA" id="ARBA00022840"/>
    </source>
</evidence>
<feature type="transmembrane region" description="Helical" evidence="7">
    <location>
        <begin position="85"/>
        <end position="107"/>
    </location>
</feature>
<accession>A0A0U4XUI7</accession>
<keyword evidence="2 7" id="KW-0812">Transmembrane</keyword>
<dbReference type="InterPro" id="IPR027417">
    <property type="entry name" value="P-loop_NTPase"/>
</dbReference>
<dbReference type="InterPro" id="IPR039421">
    <property type="entry name" value="Type_1_exporter"/>
</dbReference>
<keyword evidence="3" id="KW-0547">Nucleotide-binding</keyword>
<feature type="domain" description="ABC transmembrane type-1" evidence="9">
    <location>
        <begin position="41"/>
        <end position="329"/>
    </location>
</feature>
<name>A0A0U4XUI7_9PSED</name>
<dbReference type="Pfam" id="PF00005">
    <property type="entry name" value="ABC_tran"/>
    <property type="match status" value="1"/>
</dbReference>
<evidence type="ECO:0000256" key="3">
    <source>
        <dbReference type="ARBA" id="ARBA00022741"/>
    </source>
</evidence>
<evidence type="ECO:0000259" key="9">
    <source>
        <dbReference type="PROSITE" id="PS50929"/>
    </source>
</evidence>
<dbReference type="InterPro" id="IPR017871">
    <property type="entry name" value="ABC_transporter-like_CS"/>
</dbReference>
<protein>
    <submittedName>
        <fullName evidence="10">Multidrug ABC transporter ATP-binding protein</fullName>
    </submittedName>
</protein>
<sequence>MIFRRFERIIDAFRDAPDEMPPARVGAFYLHFLKQAWPAFALLLVVGLIGALVEVALFNFIGQIVDLAGSAPNSTVFFQEHGGTLIWMAVVTLVIRPLFISLHDLLVHQTITPSLTTLIRWQNHRYVLKQSLGFFHSDFAGRISNRIMQTGVSLRDSAVQAVDAIWHVLIFAVTSLILFAQADVWLMVPLILWIIGYVIALWYFVPQTKERSAIASESRSQLSGRIVDGYTNISTLKLFSHSAQEEQYARQAMEEQTEKAESAARLITAMGVTIAILSGFLIAGTTGLALWLWHQGVISVGAIALATGLVIRINSMSGWIMWVVNGIFENIGMVQDGMSTIAKPRQVGDAPDAKPLQVTRGAVLFEDIAFHYGKGAGIIEGLTLDVAPGEKIGLVGPSGAGKSTLINILLRLYDLEGGRILVDGQDVAHVTQESLRCQIGVVTQDTSLLHRSIRENLLYGRPEATDEELHAALRKAKADDFIARITDAHGRTGLDAQVGERGVKLSGGQRQRIAIARTLLKDAPILLLDEATSALDSEVEAAIQESLETLMEGKTVIAIAHRLSTISRMDRLVVMERGQIVEMGSHDELIAYNGLYARLWRHQTGGFVGHGVPGRQRVRSSSS</sequence>
<reference evidence="10 11" key="1">
    <citation type="submission" date="2016-01" db="EMBL/GenBank/DDBJ databases">
        <title>Annotation of Pseudomonas oryzihabitans USDA-ARS-USMARC-56511.</title>
        <authorList>
            <person name="Harhay G.P."/>
            <person name="Harhay D.M."/>
            <person name="Smith T.P.L."/>
            <person name="Bono J.L."/>
            <person name="Heaton M.P."/>
            <person name="Clawson M.L."/>
            <person name="Chitko-Mckown C.G."/>
            <person name="Capik S.F."/>
            <person name="DeDonder K.D."/>
            <person name="Apley M.D."/>
            <person name="Lubbers B.V."/>
            <person name="White B.J."/>
            <person name="Larson R.L."/>
        </authorList>
    </citation>
    <scope>NUCLEOTIDE SEQUENCE [LARGE SCALE GENOMIC DNA]</scope>
    <source>
        <strain evidence="10 11">USDA-ARS-USMARC-56511</strain>
    </source>
</reference>
<dbReference type="InterPro" id="IPR003593">
    <property type="entry name" value="AAA+_ATPase"/>
</dbReference>
<dbReference type="InterPro" id="IPR011527">
    <property type="entry name" value="ABC1_TM_dom"/>
</dbReference>
<dbReference type="KEGG" id="por:APT59_13430"/>
<dbReference type="SUPFAM" id="SSF90123">
    <property type="entry name" value="ABC transporter transmembrane region"/>
    <property type="match status" value="1"/>
</dbReference>
<evidence type="ECO:0000256" key="2">
    <source>
        <dbReference type="ARBA" id="ARBA00022692"/>
    </source>
</evidence>
<dbReference type="PROSITE" id="PS00211">
    <property type="entry name" value="ABC_TRANSPORTER_1"/>
    <property type="match status" value="1"/>
</dbReference>
<proteinExistence type="predicted"/>
<dbReference type="RefSeq" id="WP_059315314.1">
    <property type="nucleotide sequence ID" value="NZ_CP013987.1"/>
</dbReference>
<dbReference type="PROSITE" id="PS50893">
    <property type="entry name" value="ABC_TRANSPORTER_2"/>
    <property type="match status" value="1"/>
</dbReference>
<dbReference type="InterPro" id="IPR003439">
    <property type="entry name" value="ABC_transporter-like_ATP-bd"/>
</dbReference>
<keyword evidence="6 7" id="KW-0472">Membrane</keyword>
<evidence type="ECO:0000256" key="6">
    <source>
        <dbReference type="ARBA" id="ARBA00023136"/>
    </source>
</evidence>
<gene>
    <name evidence="10" type="ORF">APT59_13430</name>
</gene>
<dbReference type="Pfam" id="PF00664">
    <property type="entry name" value="ABC_membrane"/>
    <property type="match status" value="1"/>
</dbReference>
<dbReference type="GO" id="GO:0140359">
    <property type="term" value="F:ABC-type transporter activity"/>
    <property type="evidence" value="ECO:0007669"/>
    <property type="project" value="InterPro"/>
</dbReference>
<evidence type="ECO:0000256" key="7">
    <source>
        <dbReference type="SAM" id="Phobius"/>
    </source>
</evidence>
<dbReference type="Gene3D" id="1.20.1560.10">
    <property type="entry name" value="ABC transporter type 1, transmembrane domain"/>
    <property type="match status" value="1"/>
</dbReference>
<dbReference type="SUPFAM" id="SSF52540">
    <property type="entry name" value="P-loop containing nucleoside triphosphate hydrolases"/>
    <property type="match status" value="1"/>
</dbReference>
<dbReference type="FunFam" id="3.40.50.300:FF:000218">
    <property type="entry name" value="Multidrug ABC transporter ATP-binding protein"/>
    <property type="match status" value="1"/>
</dbReference>
<keyword evidence="5 7" id="KW-1133">Transmembrane helix</keyword>
<organism evidence="10 11">
    <name type="scientific">Pseudomonas oryzihabitans</name>
    <dbReference type="NCBI Taxonomy" id="47885"/>
    <lineage>
        <taxon>Bacteria</taxon>
        <taxon>Pseudomonadati</taxon>
        <taxon>Pseudomonadota</taxon>
        <taxon>Gammaproteobacteria</taxon>
        <taxon>Pseudomonadales</taxon>
        <taxon>Pseudomonadaceae</taxon>
        <taxon>Pseudomonas</taxon>
    </lineage>
</organism>
<feature type="transmembrane region" description="Helical" evidence="7">
    <location>
        <begin position="164"/>
        <end position="180"/>
    </location>
</feature>
<evidence type="ECO:0000256" key="5">
    <source>
        <dbReference type="ARBA" id="ARBA00022989"/>
    </source>
</evidence>
<dbReference type="Proteomes" id="UP000064137">
    <property type="component" value="Chromosome"/>
</dbReference>
<dbReference type="PANTHER" id="PTHR24221:SF203">
    <property type="entry name" value="ATP-BINDING_PERMEASE FUSION ABC TRANSPORTER-RELATED"/>
    <property type="match status" value="1"/>
</dbReference>
<feature type="transmembrane region" description="Helical" evidence="7">
    <location>
        <begin position="186"/>
        <end position="205"/>
    </location>
</feature>
<keyword evidence="4 10" id="KW-0067">ATP-binding</keyword>
<dbReference type="PANTHER" id="PTHR24221">
    <property type="entry name" value="ATP-BINDING CASSETTE SUB-FAMILY B"/>
    <property type="match status" value="1"/>
</dbReference>
<dbReference type="OrthoDB" id="9806127at2"/>
<dbReference type="EMBL" id="CP013987">
    <property type="protein sequence ID" value="ALZ85145.1"/>
    <property type="molecule type" value="Genomic_DNA"/>
</dbReference>
<dbReference type="InterPro" id="IPR036640">
    <property type="entry name" value="ABC1_TM_sf"/>
</dbReference>
<evidence type="ECO:0000313" key="11">
    <source>
        <dbReference type="Proteomes" id="UP000064137"/>
    </source>
</evidence>
<feature type="domain" description="ABC transporter" evidence="8">
    <location>
        <begin position="363"/>
        <end position="602"/>
    </location>
</feature>
<dbReference type="GO" id="GO:0034040">
    <property type="term" value="F:ATPase-coupled lipid transmembrane transporter activity"/>
    <property type="evidence" value="ECO:0007669"/>
    <property type="project" value="TreeGrafter"/>
</dbReference>
<dbReference type="GO" id="GO:0005886">
    <property type="term" value="C:plasma membrane"/>
    <property type="evidence" value="ECO:0007669"/>
    <property type="project" value="UniProtKB-SubCell"/>
</dbReference>
<dbReference type="AlphaFoldDB" id="A0A0U4XUI7"/>
<feature type="transmembrane region" description="Helical" evidence="7">
    <location>
        <begin position="290"/>
        <end position="311"/>
    </location>
</feature>